<dbReference type="EMBL" id="HBIU01039658">
    <property type="protein sequence ID" value="CAE0639259.1"/>
    <property type="molecule type" value="Transcribed_RNA"/>
</dbReference>
<keyword evidence="4" id="KW-0813">Transport</keyword>
<evidence type="ECO:0000259" key="9">
    <source>
        <dbReference type="Pfam" id="PF01602"/>
    </source>
</evidence>
<dbReference type="Gene3D" id="1.25.10.10">
    <property type="entry name" value="Leucine-rich Repeat Variant"/>
    <property type="match status" value="1"/>
</dbReference>
<evidence type="ECO:0000256" key="3">
    <source>
        <dbReference type="ARBA" id="ARBA00015717"/>
    </source>
</evidence>
<dbReference type="InterPro" id="IPR017105">
    <property type="entry name" value="AP3_complex_dsu"/>
</dbReference>
<feature type="domain" description="Clathrin/coatomer adaptor adaptin-like N-terminal" evidence="9">
    <location>
        <begin position="24"/>
        <end position="578"/>
    </location>
</feature>
<dbReference type="PANTHER" id="PTHR22781:SF12">
    <property type="entry name" value="AP-3 COMPLEX SUBUNIT DELTA-1"/>
    <property type="match status" value="1"/>
</dbReference>
<reference evidence="10" key="1">
    <citation type="submission" date="2021-01" db="EMBL/GenBank/DDBJ databases">
        <authorList>
            <person name="Corre E."/>
            <person name="Pelletier E."/>
            <person name="Niang G."/>
            <person name="Scheremetjew M."/>
            <person name="Finn R."/>
            <person name="Kale V."/>
            <person name="Holt S."/>
            <person name="Cochrane G."/>
            <person name="Meng A."/>
            <person name="Brown T."/>
            <person name="Cohen L."/>
        </authorList>
    </citation>
    <scope>NUCLEOTIDE SEQUENCE</scope>
    <source>
        <strain evidence="10">CCMP3107</strain>
    </source>
</reference>
<dbReference type="SUPFAM" id="SSF48371">
    <property type="entry name" value="ARM repeat"/>
    <property type="match status" value="1"/>
</dbReference>
<feature type="compositionally biased region" description="Basic residues" evidence="8">
    <location>
        <begin position="810"/>
        <end position="824"/>
    </location>
</feature>
<gene>
    <name evidence="10" type="ORF">HAKA00212_LOCUS18073</name>
</gene>
<accession>A0A7S4DBC7</accession>
<dbReference type="GO" id="GO:0010008">
    <property type="term" value="C:endosome membrane"/>
    <property type="evidence" value="ECO:0007669"/>
    <property type="project" value="TreeGrafter"/>
</dbReference>
<feature type="compositionally biased region" description="Basic and acidic residues" evidence="8">
    <location>
        <begin position="1016"/>
        <end position="1031"/>
    </location>
</feature>
<dbReference type="PANTHER" id="PTHR22781">
    <property type="entry name" value="DELTA ADAPTIN-RELATED"/>
    <property type="match status" value="1"/>
</dbReference>
<dbReference type="GO" id="GO:0006896">
    <property type="term" value="P:Golgi to vacuole transport"/>
    <property type="evidence" value="ECO:0007669"/>
    <property type="project" value="TreeGrafter"/>
</dbReference>
<sequence>MFEKSLQDLVKGIRTHKRDPGPFISQAISEIKQELKSKDDFLKGQAIRKLTYLQMLGYDMSWASFLIVETMSMARFAHKRIGYLAAAQSFTQETDVVLLATNLLKKELLSDQAYNGGLALNCVANIATHDLSRDLLADVTGLLESPKPYLRKKAVTALYKLYVRYPQGLRLTFDKLKEHLDDPDISVVSATVNVVCELAHRNPRNFLAMAPKFFRLLTTTSNNWMLIKVVKLLGALVTEEPRLARKLLEPLATIVQNTGAKSLLYECIYTVTKALPHTRKADGTDARNAPAVVRLCSEQLRLLIEDPDANLKYLGLVALSELMKSHPREAVGHKDNILKCLNDEDVTIRTRALELLTGMVTKRNLEELVHKFLQHVATAEGTYRDTLVEKILFMCARDKYAYLEDFAWYMSVLVDLAHLQGSDKHGAQLAAQIRDVAMRVESVRAYTVEAMLKLVLDPTVILRRSALAGVLAAAAWVVGEYCEEYDELEDPSALAPEGQNLYLAVADALTHPNLTNLAPGVQALYLQNAFKVFVSACGECGDRDLDKLLGMLSIRLRILMQSVHAEVQERAAVFRHLLTALGVLPDPQALEEQEDVAEEEGVPNLLSDMMKSAPRAAAAAGGGAAAVMGGIAAAKSAATLAQLRALVAEPIRAVNPKAQRRVPVPGGLDLDEPFDQGAMDRLLAEEDEAAGRDIHQVFFTHIPIEFSGPDKASEAPDSPGSKRRLGQFTADDLAGSEESDSDDGAATKASSVAGGGGGSGRGEVALGSGGRRGAADEEAGAFYLGGSKKAGDLDVDSIPMVALTVDDLKGKKKKDKKKKDKKKNYSVDTEELMPAGALGGSDDEDDAPAGLPSSSRARRRPGGGGDARRGAALEAGRPAGDAARPAGAAAGRRLQPALVLLPEPLRPRGGVHGGGRLHGRAVGLLGHRLSGGRANITIAAEPADHRSYSDVSHAALGNNWSSCGCGHWTGGGHQSWGLQHGIAFSGGAWYFCKCSATNCFIPCCRGHLPHGRVPGHRGDQEPLLPDHRGGPRDAALPRRVAAHLRGHLQRGQLLHDGALPRGGRPAVVL</sequence>
<dbReference type="InterPro" id="IPR016024">
    <property type="entry name" value="ARM-type_fold"/>
</dbReference>
<evidence type="ECO:0000256" key="7">
    <source>
        <dbReference type="ARBA" id="ARBA00023136"/>
    </source>
</evidence>
<feature type="region of interest" description="Disordered" evidence="8">
    <location>
        <begin position="809"/>
        <end position="889"/>
    </location>
</feature>
<dbReference type="InterPro" id="IPR002553">
    <property type="entry name" value="Clathrin/coatomer_adapt-like_N"/>
</dbReference>
<dbReference type="FunFam" id="1.25.10.10:FF:000251">
    <property type="entry name" value="AP-3 complex subunit delta"/>
    <property type="match status" value="1"/>
</dbReference>
<proteinExistence type="inferred from homology"/>
<evidence type="ECO:0000256" key="8">
    <source>
        <dbReference type="SAM" id="MobiDB-lite"/>
    </source>
</evidence>
<dbReference type="Pfam" id="PF01602">
    <property type="entry name" value="Adaptin_N"/>
    <property type="match status" value="1"/>
</dbReference>
<keyword evidence="6" id="KW-0653">Protein transport</keyword>
<evidence type="ECO:0000256" key="1">
    <source>
        <dbReference type="ARBA" id="ARBA00004308"/>
    </source>
</evidence>
<comment type="similarity">
    <text evidence="2">Belongs to the adaptor complexes large subunit family.</text>
</comment>
<dbReference type="InterPro" id="IPR011989">
    <property type="entry name" value="ARM-like"/>
</dbReference>
<feature type="compositionally biased region" description="Low complexity" evidence="8">
    <location>
        <begin position="872"/>
        <end position="889"/>
    </location>
</feature>
<keyword evidence="5" id="KW-0677">Repeat</keyword>
<feature type="region of interest" description="Disordered" evidence="8">
    <location>
        <begin position="1011"/>
        <end position="1034"/>
    </location>
</feature>
<organism evidence="10">
    <name type="scientific">Heterosigma akashiwo</name>
    <name type="common">Chromophytic alga</name>
    <name type="synonym">Heterosigma carterae</name>
    <dbReference type="NCBI Taxonomy" id="2829"/>
    <lineage>
        <taxon>Eukaryota</taxon>
        <taxon>Sar</taxon>
        <taxon>Stramenopiles</taxon>
        <taxon>Ochrophyta</taxon>
        <taxon>Raphidophyceae</taxon>
        <taxon>Chattonellales</taxon>
        <taxon>Chattonellaceae</taxon>
        <taxon>Heterosigma</taxon>
    </lineage>
</organism>
<feature type="region of interest" description="Disordered" evidence="8">
    <location>
        <begin position="732"/>
        <end position="773"/>
    </location>
</feature>
<evidence type="ECO:0000313" key="10">
    <source>
        <dbReference type="EMBL" id="CAE0639259.1"/>
    </source>
</evidence>
<dbReference type="GO" id="GO:0006623">
    <property type="term" value="P:protein targeting to vacuole"/>
    <property type="evidence" value="ECO:0007669"/>
    <property type="project" value="TreeGrafter"/>
</dbReference>
<dbReference type="GO" id="GO:0030123">
    <property type="term" value="C:AP-3 adaptor complex"/>
    <property type="evidence" value="ECO:0007669"/>
    <property type="project" value="InterPro"/>
</dbReference>
<dbReference type="AlphaFoldDB" id="A0A7S4DBC7"/>
<feature type="compositionally biased region" description="Gly residues" evidence="8">
    <location>
        <begin position="753"/>
        <end position="772"/>
    </location>
</feature>
<evidence type="ECO:0000256" key="5">
    <source>
        <dbReference type="ARBA" id="ARBA00022737"/>
    </source>
</evidence>
<protein>
    <recommendedName>
        <fullName evidence="3">AP-3 complex subunit delta</fullName>
    </recommendedName>
</protein>
<evidence type="ECO:0000256" key="2">
    <source>
        <dbReference type="ARBA" id="ARBA00006613"/>
    </source>
</evidence>
<feature type="region of interest" description="Disordered" evidence="8">
    <location>
        <begin position="706"/>
        <end position="725"/>
    </location>
</feature>
<name>A0A7S4DBC7_HETAK</name>
<feature type="compositionally biased region" description="Acidic residues" evidence="8">
    <location>
        <begin position="734"/>
        <end position="743"/>
    </location>
</feature>
<evidence type="ECO:0000256" key="6">
    <source>
        <dbReference type="ARBA" id="ARBA00022927"/>
    </source>
</evidence>
<keyword evidence="7" id="KW-0472">Membrane</keyword>
<comment type="subcellular location">
    <subcellularLocation>
        <location evidence="1">Endomembrane system</location>
    </subcellularLocation>
</comment>
<evidence type="ECO:0000256" key="4">
    <source>
        <dbReference type="ARBA" id="ARBA00022448"/>
    </source>
</evidence>